<dbReference type="InterPro" id="IPR024361">
    <property type="entry name" value="BACON"/>
</dbReference>
<feature type="domain" description="BACON" evidence="1">
    <location>
        <begin position="149"/>
        <end position="200"/>
    </location>
</feature>
<organism evidence="2 3">
    <name type="scientific">Bacteroides cellulosilyticus</name>
    <dbReference type="NCBI Taxonomy" id="246787"/>
    <lineage>
        <taxon>Bacteria</taxon>
        <taxon>Pseudomonadati</taxon>
        <taxon>Bacteroidota</taxon>
        <taxon>Bacteroidia</taxon>
        <taxon>Bacteroidales</taxon>
        <taxon>Bacteroidaceae</taxon>
        <taxon>Bacteroides</taxon>
    </lineage>
</organism>
<protein>
    <recommendedName>
        <fullName evidence="1">BACON domain-containing protein</fullName>
    </recommendedName>
</protein>
<dbReference type="PROSITE" id="PS51257">
    <property type="entry name" value="PROKAR_LIPOPROTEIN"/>
    <property type="match status" value="1"/>
</dbReference>
<gene>
    <name evidence="2" type="ORF">F2Y86_27400</name>
</gene>
<dbReference type="EMBL" id="VVYW01000051">
    <property type="protein sequence ID" value="KAA5401758.1"/>
    <property type="molecule type" value="Genomic_DNA"/>
</dbReference>
<dbReference type="Pfam" id="PF13004">
    <property type="entry name" value="BACON"/>
    <property type="match status" value="2"/>
</dbReference>
<evidence type="ECO:0000259" key="1">
    <source>
        <dbReference type="Pfam" id="PF13004"/>
    </source>
</evidence>
<evidence type="ECO:0000313" key="2">
    <source>
        <dbReference type="EMBL" id="KAA5401758.1"/>
    </source>
</evidence>
<feature type="domain" description="BACON" evidence="1">
    <location>
        <begin position="54"/>
        <end position="112"/>
    </location>
</feature>
<dbReference type="InterPro" id="IPR008964">
    <property type="entry name" value="Invasin/intimin_cell_adhesion"/>
</dbReference>
<dbReference type="Gene3D" id="2.60.40.10">
    <property type="entry name" value="Immunoglobulins"/>
    <property type="match status" value="2"/>
</dbReference>
<evidence type="ECO:0000313" key="3">
    <source>
        <dbReference type="Proteomes" id="UP000325055"/>
    </source>
</evidence>
<dbReference type="InterPro" id="IPR013783">
    <property type="entry name" value="Ig-like_fold"/>
</dbReference>
<dbReference type="RefSeq" id="WP_149950786.1">
    <property type="nucleotide sequence ID" value="NZ_RCXI01000052.1"/>
</dbReference>
<dbReference type="CDD" id="cd14948">
    <property type="entry name" value="BACON"/>
    <property type="match status" value="2"/>
</dbReference>
<dbReference type="SUPFAM" id="SSF49373">
    <property type="entry name" value="Invasin/intimin cell-adhesion fragments"/>
    <property type="match status" value="1"/>
</dbReference>
<reference evidence="2 3" key="1">
    <citation type="journal article" date="2019" name="Nat. Med.">
        <title>A library of human gut bacterial isolates paired with longitudinal multiomics data enables mechanistic microbiome research.</title>
        <authorList>
            <person name="Poyet M."/>
            <person name="Groussin M."/>
            <person name="Gibbons S.M."/>
            <person name="Avila-Pacheco J."/>
            <person name="Jiang X."/>
            <person name="Kearney S.M."/>
            <person name="Perrotta A.R."/>
            <person name="Berdy B."/>
            <person name="Zhao S."/>
            <person name="Lieberman T.D."/>
            <person name="Swanson P.K."/>
            <person name="Smith M."/>
            <person name="Roesemann S."/>
            <person name="Alexander J.E."/>
            <person name="Rich S.A."/>
            <person name="Livny J."/>
            <person name="Vlamakis H."/>
            <person name="Clish C."/>
            <person name="Bullock K."/>
            <person name="Deik A."/>
            <person name="Scott J."/>
            <person name="Pierce K.A."/>
            <person name="Xavier R.J."/>
            <person name="Alm E.J."/>
        </authorList>
    </citation>
    <scope>NUCLEOTIDE SEQUENCE [LARGE SCALE GENOMIC DNA]</scope>
    <source>
        <strain evidence="2 3">BIOML-A7</strain>
    </source>
</reference>
<sequence length="498" mass="55459">MKKVLLTFICVVIFAACSSEDEEKYTTIDENSLEFDSNGGSQTISILSNTNWYIDDNPFEWITVSSPKNKEGSGNAQVTISVTTNPDYDKRTGFILITSDAVLEPIQINISQSQKDAILVPEQNSTFGWEGGSKEFTYKSNVDMEIVIPETMNWVHATKTRALSNGKITITVDENSSSQRQGTITLKGDNISKDFTITQEGFIPVQSVSFQEGTNLFFDRNANLALHPVFVPANCSDQTLEWTSSDSDIIEVDQNGVLNIKTNGTSMISAYNNRADKIAIAYITAKIKAESIQLYNVWGGNLSASCFEGNWGYSFIPQIVVEPANAYIEDLMLTSENEKLVSIAGSAVICNRQGWTGQTRITANLPYSGISSSFDINVQCCYLKAGLGTIVQNENEFLINFAGQIYSNNSNDKFKIEGISITDENNRLIATANSFDSNNTDRVRWRSNQINLRDYGIYVIDNTFYETLSKWNAIVTYRYNDSENIISESVKIDTTTNY</sequence>
<accession>A0A5M6A0L8</accession>
<dbReference type="Proteomes" id="UP000325055">
    <property type="component" value="Unassembled WGS sequence"/>
</dbReference>
<dbReference type="Gene3D" id="2.60.40.1080">
    <property type="match status" value="1"/>
</dbReference>
<name>A0A5M6A0L8_9BACE</name>
<dbReference type="AlphaFoldDB" id="A0A5M6A0L8"/>
<proteinExistence type="predicted"/>
<comment type="caution">
    <text evidence="2">The sequence shown here is derived from an EMBL/GenBank/DDBJ whole genome shotgun (WGS) entry which is preliminary data.</text>
</comment>